<dbReference type="SUPFAM" id="SSF49299">
    <property type="entry name" value="PKD domain"/>
    <property type="match status" value="1"/>
</dbReference>
<feature type="signal peptide" evidence="1">
    <location>
        <begin position="1"/>
        <end position="20"/>
    </location>
</feature>
<reference evidence="2 3" key="1">
    <citation type="submission" date="2017-07" db="EMBL/GenBank/DDBJ databases">
        <title>Flavobacterium cyanobacteriorum sp. nov., isolated from cyanobacterial aggregates in a eutrophic lake.</title>
        <authorList>
            <person name="Cai H."/>
        </authorList>
    </citation>
    <scope>NUCLEOTIDE SEQUENCE [LARGE SCALE GENOMIC DNA]</scope>
    <source>
        <strain evidence="2 3">TH021</strain>
    </source>
</reference>
<keyword evidence="1" id="KW-0732">Signal</keyword>
<proteinExistence type="predicted"/>
<evidence type="ECO:0008006" key="4">
    <source>
        <dbReference type="Google" id="ProtNLM"/>
    </source>
</evidence>
<gene>
    <name evidence="2" type="ORF">CHU92_02650</name>
</gene>
<dbReference type="EMBL" id="NOXV01000160">
    <property type="protein sequence ID" value="OYQ44274.1"/>
    <property type="molecule type" value="Genomic_DNA"/>
</dbReference>
<name>A0A255ZTM3_9FLAO</name>
<organism evidence="2 3">
    <name type="scientific">Flavobacterium cyanobacteriorum</name>
    <dbReference type="NCBI Taxonomy" id="2022802"/>
    <lineage>
        <taxon>Bacteria</taxon>
        <taxon>Pseudomonadati</taxon>
        <taxon>Bacteroidota</taxon>
        <taxon>Flavobacteriia</taxon>
        <taxon>Flavobacteriales</taxon>
        <taxon>Flavobacteriaceae</taxon>
        <taxon>Flavobacterium</taxon>
    </lineage>
</organism>
<dbReference type="InterPro" id="IPR013783">
    <property type="entry name" value="Ig-like_fold"/>
</dbReference>
<dbReference type="Gene3D" id="2.60.40.10">
    <property type="entry name" value="Immunoglobulins"/>
    <property type="match status" value="1"/>
</dbReference>
<dbReference type="AlphaFoldDB" id="A0A255ZTM3"/>
<evidence type="ECO:0000313" key="2">
    <source>
        <dbReference type="EMBL" id="OYQ44274.1"/>
    </source>
</evidence>
<keyword evidence="3" id="KW-1185">Reference proteome</keyword>
<comment type="caution">
    <text evidence="2">The sequence shown here is derived from an EMBL/GenBank/DDBJ whole genome shotgun (WGS) entry which is preliminary data.</text>
</comment>
<evidence type="ECO:0000313" key="3">
    <source>
        <dbReference type="Proteomes" id="UP000216605"/>
    </source>
</evidence>
<evidence type="ECO:0000256" key="1">
    <source>
        <dbReference type="SAM" id="SignalP"/>
    </source>
</evidence>
<dbReference type="InterPro" id="IPR035986">
    <property type="entry name" value="PKD_dom_sf"/>
</dbReference>
<feature type="chain" id="PRO_5012784532" description="PKD domain-containing protein" evidence="1">
    <location>
        <begin position="21"/>
        <end position="539"/>
    </location>
</feature>
<feature type="non-terminal residue" evidence="2">
    <location>
        <position position="539"/>
    </location>
</feature>
<dbReference type="Proteomes" id="UP000216605">
    <property type="component" value="Unassembled WGS sequence"/>
</dbReference>
<sequence length="539" mass="56609">MRNKYLFLVLAVFTGLNIFAQGNTAAGMQAFCAGGSALTFNNTTNSPAASLTEAQSYGCLATRPNPAWFYLRIDQAGNLNFTISQVNNAGGGIDVDFIAWGPFPGPPPIFGPANLNPGTQIGCSYSTAAVENFTIPNAQPGQYYVVLITNFSNQAGQISLTQTNAGQPGAGSTNCNIVCPLTLGDNFTLCPGDTAILEASIASELNRIATYSWTFNGSPITGANTRSITISTPGVYTVTVNKPGCIANATATVTVSLPPPLPIPQPLNLFVCQAGTPPYTYNLLSNTQHMLQNEDPTLFEVSYFLTQQDALQDVNAITSPDAYQSAGNQTIYVRIYKLGECVEVRSFQLLLNQAPTATQPAGISLCDADNDGLAVFNLTQQNAAILAGQDNTQNTVSYYISLAAANNISATPIATPAAYSSASGVVYARVSNNNNPSCFSVTSFNLSVIPTPVVADPADVSACVYVGYTLPALTVGQYFSQPGGIGPTIAAGTLITSSQTIYIYAQSNTVPNCTVEQSFNITITPRPVIPSLTPISLCD</sequence>
<protein>
    <recommendedName>
        <fullName evidence="4">PKD domain-containing protein</fullName>
    </recommendedName>
</protein>
<accession>A0A255ZTM3</accession>